<evidence type="ECO:0000313" key="8">
    <source>
        <dbReference type="EMBL" id="HEF64782.1"/>
    </source>
</evidence>
<sequence>MLTVLYGNSELLRRETLASLTNREDPSGFATTRFPPGTPLASIAAAARTPAFFAERRLIVAEGLLSDALRVNTLDQELLDLLRTLPESCHLITIEPLLPQEVIQRLTTHLGASVQFISCIVPSGKEMVRWVRERARSYGVEIEPDAAEEFVLALAPTALQDRHAEINSDRSETNSVDLTRINTELAKLAVAVYPATVIRVADVRTFVSPDEPPLEWALIDAVQRGQSDVIVRELERALDTGNPPELLLGQLAGYFEGLVAALTQPDLSPDVVAAVTGVAARRIAQLRRQRSQRTIEQAREALAMLRTIDAGFKRGIVPDMEAALVAALLSFGQQARPSPGSPKR</sequence>
<dbReference type="EMBL" id="DSJL01000009">
    <property type="protein sequence ID" value="HEF64782.1"/>
    <property type="molecule type" value="Genomic_DNA"/>
</dbReference>
<comment type="catalytic activity">
    <reaction evidence="7">
        <text>DNA(n) + a 2'-deoxyribonucleoside 5'-triphosphate = DNA(n+1) + diphosphate</text>
        <dbReference type="Rhea" id="RHEA:22508"/>
        <dbReference type="Rhea" id="RHEA-COMP:17339"/>
        <dbReference type="Rhea" id="RHEA-COMP:17340"/>
        <dbReference type="ChEBI" id="CHEBI:33019"/>
        <dbReference type="ChEBI" id="CHEBI:61560"/>
        <dbReference type="ChEBI" id="CHEBI:173112"/>
        <dbReference type="EC" id="2.7.7.7"/>
    </reaction>
</comment>
<evidence type="ECO:0000256" key="5">
    <source>
        <dbReference type="ARBA" id="ARBA00022932"/>
    </source>
</evidence>
<dbReference type="PANTHER" id="PTHR34388:SF1">
    <property type="entry name" value="DNA POLYMERASE III SUBUNIT DELTA"/>
    <property type="match status" value="1"/>
</dbReference>
<organism evidence="8">
    <name type="scientific">Thermomicrobium roseum</name>
    <dbReference type="NCBI Taxonomy" id="500"/>
    <lineage>
        <taxon>Bacteria</taxon>
        <taxon>Pseudomonadati</taxon>
        <taxon>Thermomicrobiota</taxon>
        <taxon>Thermomicrobia</taxon>
        <taxon>Thermomicrobiales</taxon>
        <taxon>Thermomicrobiaceae</taxon>
        <taxon>Thermomicrobium</taxon>
    </lineage>
</organism>
<proteinExistence type="inferred from homology"/>
<keyword evidence="5" id="KW-0239">DNA-directed DNA polymerase</keyword>
<dbReference type="Gene3D" id="1.20.272.10">
    <property type="match status" value="1"/>
</dbReference>
<dbReference type="GO" id="GO:0003677">
    <property type="term" value="F:DNA binding"/>
    <property type="evidence" value="ECO:0007669"/>
    <property type="project" value="InterPro"/>
</dbReference>
<dbReference type="InterPro" id="IPR005790">
    <property type="entry name" value="DNA_polIII_delta"/>
</dbReference>
<accession>A0A7C2AS75</accession>
<dbReference type="Gene3D" id="3.40.50.300">
    <property type="entry name" value="P-loop containing nucleotide triphosphate hydrolases"/>
    <property type="match status" value="1"/>
</dbReference>
<keyword evidence="2" id="KW-0808">Transferase</keyword>
<dbReference type="Gene3D" id="1.10.8.60">
    <property type="match status" value="1"/>
</dbReference>
<evidence type="ECO:0000256" key="1">
    <source>
        <dbReference type="ARBA" id="ARBA00012417"/>
    </source>
</evidence>
<dbReference type="InterPro" id="IPR027417">
    <property type="entry name" value="P-loop_NTPase"/>
</dbReference>
<dbReference type="NCBIfam" id="TIGR01128">
    <property type="entry name" value="holA"/>
    <property type="match status" value="1"/>
</dbReference>
<evidence type="ECO:0000256" key="6">
    <source>
        <dbReference type="ARBA" id="ARBA00034754"/>
    </source>
</evidence>
<dbReference type="GO" id="GO:0009360">
    <property type="term" value="C:DNA polymerase III complex"/>
    <property type="evidence" value="ECO:0007669"/>
    <property type="project" value="TreeGrafter"/>
</dbReference>
<evidence type="ECO:0000256" key="2">
    <source>
        <dbReference type="ARBA" id="ARBA00022679"/>
    </source>
</evidence>
<dbReference type="AlphaFoldDB" id="A0A7C2AS75"/>
<keyword evidence="4" id="KW-0235">DNA replication</keyword>
<dbReference type="PANTHER" id="PTHR34388">
    <property type="entry name" value="DNA POLYMERASE III SUBUNIT DELTA"/>
    <property type="match status" value="1"/>
</dbReference>
<dbReference type="EC" id="2.7.7.7" evidence="1"/>
<evidence type="ECO:0000256" key="7">
    <source>
        <dbReference type="ARBA" id="ARBA00049244"/>
    </source>
</evidence>
<comment type="caution">
    <text evidence="8">The sequence shown here is derived from an EMBL/GenBank/DDBJ whole genome shotgun (WGS) entry which is preliminary data.</text>
</comment>
<comment type="similarity">
    <text evidence="6">Belongs to the DNA polymerase HolA subunit family.</text>
</comment>
<protein>
    <recommendedName>
        <fullName evidence="1">DNA-directed DNA polymerase</fullName>
        <ecNumber evidence="1">2.7.7.7</ecNumber>
    </recommendedName>
</protein>
<dbReference type="InterPro" id="IPR008921">
    <property type="entry name" value="DNA_pol3_clamp-load_cplx_C"/>
</dbReference>
<dbReference type="SUPFAM" id="SSF52540">
    <property type="entry name" value="P-loop containing nucleoside triphosphate hydrolases"/>
    <property type="match status" value="1"/>
</dbReference>
<dbReference type="SUPFAM" id="SSF48019">
    <property type="entry name" value="post-AAA+ oligomerization domain-like"/>
    <property type="match status" value="1"/>
</dbReference>
<gene>
    <name evidence="8" type="ORF">ENP47_04180</name>
</gene>
<evidence type="ECO:0000256" key="3">
    <source>
        <dbReference type="ARBA" id="ARBA00022695"/>
    </source>
</evidence>
<reference evidence="8" key="1">
    <citation type="journal article" date="2020" name="mSystems">
        <title>Genome- and Community-Level Interaction Insights into Carbon Utilization and Element Cycling Functions of Hydrothermarchaeota in Hydrothermal Sediment.</title>
        <authorList>
            <person name="Zhou Z."/>
            <person name="Liu Y."/>
            <person name="Xu W."/>
            <person name="Pan J."/>
            <person name="Luo Z.H."/>
            <person name="Li M."/>
        </authorList>
    </citation>
    <scope>NUCLEOTIDE SEQUENCE [LARGE SCALE GENOMIC DNA]</scope>
    <source>
        <strain evidence="8">SpSt-222</strain>
    </source>
</reference>
<dbReference type="GO" id="GO:0003887">
    <property type="term" value="F:DNA-directed DNA polymerase activity"/>
    <property type="evidence" value="ECO:0007669"/>
    <property type="project" value="UniProtKB-KW"/>
</dbReference>
<dbReference type="GO" id="GO:0006261">
    <property type="term" value="P:DNA-templated DNA replication"/>
    <property type="evidence" value="ECO:0007669"/>
    <property type="project" value="TreeGrafter"/>
</dbReference>
<name>A0A7C2AS75_THERO</name>
<keyword evidence="3" id="KW-0548">Nucleotidyltransferase</keyword>
<evidence type="ECO:0000256" key="4">
    <source>
        <dbReference type="ARBA" id="ARBA00022705"/>
    </source>
</evidence>